<keyword evidence="5" id="KW-0449">Lipoprotein</keyword>
<evidence type="ECO:0000256" key="5">
    <source>
        <dbReference type="ARBA" id="ARBA00023288"/>
    </source>
</evidence>
<keyword evidence="4" id="KW-0564">Palmitate</keyword>
<evidence type="ECO:0000313" key="6">
    <source>
        <dbReference type="EMBL" id="BAK34533.1"/>
    </source>
</evidence>
<evidence type="ECO:0000256" key="3">
    <source>
        <dbReference type="ARBA" id="ARBA00023136"/>
    </source>
</evidence>
<dbReference type="KEGG" id="mph:MLP_15190"/>
<dbReference type="AlphaFoldDB" id="F5XQN3"/>
<dbReference type="InterPro" id="IPR006059">
    <property type="entry name" value="SBP"/>
</dbReference>
<dbReference type="InterPro" id="IPR050490">
    <property type="entry name" value="Bact_solute-bd_prot1"/>
</dbReference>
<evidence type="ECO:0000256" key="1">
    <source>
        <dbReference type="ARBA" id="ARBA00022475"/>
    </source>
</evidence>
<dbReference type="Pfam" id="PF13416">
    <property type="entry name" value="SBP_bac_8"/>
    <property type="match status" value="1"/>
</dbReference>
<evidence type="ECO:0000256" key="2">
    <source>
        <dbReference type="ARBA" id="ARBA00022729"/>
    </source>
</evidence>
<dbReference type="SUPFAM" id="SSF53850">
    <property type="entry name" value="Periplasmic binding protein-like II"/>
    <property type="match status" value="1"/>
</dbReference>
<organism evidence="6 7">
    <name type="scientific">Microlunatus phosphovorus (strain ATCC 700054 / DSM 10555 / JCM 9379 / NBRC 101784 / NCIMB 13414 / VKM Ac-1990 / NM-1)</name>
    <dbReference type="NCBI Taxonomy" id="1032480"/>
    <lineage>
        <taxon>Bacteria</taxon>
        <taxon>Bacillati</taxon>
        <taxon>Actinomycetota</taxon>
        <taxon>Actinomycetes</taxon>
        <taxon>Propionibacteriales</taxon>
        <taxon>Propionibacteriaceae</taxon>
        <taxon>Microlunatus</taxon>
    </lineage>
</organism>
<evidence type="ECO:0000256" key="4">
    <source>
        <dbReference type="ARBA" id="ARBA00023139"/>
    </source>
</evidence>
<dbReference type="eggNOG" id="COG1653">
    <property type="taxonomic scope" value="Bacteria"/>
</dbReference>
<reference evidence="6 7" key="1">
    <citation type="submission" date="2011-05" db="EMBL/GenBank/DDBJ databases">
        <title>Whole genome sequence of Microlunatus phosphovorus NM-1.</title>
        <authorList>
            <person name="Hosoyama A."/>
            <person name="Sasaki K."/>
            <person name="Harada T."/>
            <person name="Igarashi R."/>
            <person name="Kawakoshi A."/>
            <person name="Sasagawa M."/>
            <person name="Fukada J."/>
            <person name="Nakamura S."/>
            <person name="Katano Y."/>
            <person name="Hanada S."/>
            <person name="Kamagata Y."/>
            <person name="Nakamura N."/>
            <person name="Yamazaki S."/>
            <person name="Fujita N."/>
        </authorList>
    </citation>
    <scope>NUCLEOTIDE SEQUENCE [LARGE SCALE GENOMIC DNA]</scope>
    <source>
        <strain evidence="7">ATCC 700054 / DSM 10555 / JCM 9379 / NBRC 101784 / NCIMB 13414 / VKM Ac-1990 / NM-1</strain>
    </source>
</reference>
<keyword evidence="7" id="KW-1185">Reference proteome</keyword>
<dbReference type="PANTHER" id="PTHR43649:SF33">
    <property type="entry name" value="POLYGALACTURONAN_RHAMNOGALACTURONAN-BINDING PROTEIN YTCQ"/>
    <property type="match status" value="1"/>
</dbReference>
<keyword evidence="1" id="KW-1003">Cell membrane</keyword>
<gene>
    <name evidence="6" type="ordered locus">MLP_15190</name>
</gene>
<dbReference type="STRING" id="1032480.MLP_15190"/>
<dbReference type="Proteomes" id="UP000007947">
    <property type="component" value="Chromosome"/>
</dbReference>
<dbReference type="PROSITE" id="PS51257">
    <property type="entry name" value="PROKAR_LIPOPROTEIN"/>
    <property type="match status" value="1"/>
</dbReference>
<dbReference type="OrthoDB" id="8478044at2"/>
<dbReference type="HOGENOM" id="CLU_031285_12_3_11"/>
<dbReference type="PANTHER" id="PTHR43649">
    <property type="entry name" value="ARABINOSE-BINDING PROTEIN-RELATED"/>
    <property type="match status" value="1"/>
</dbReference>
<evidence type="ECO:0000313" key="7">
    <source>
        <dbReference type="Proteomes" id="UP000007947"/>
    </source>
</evidence>
<sequence length="422" mass="45351">MKHLRAGRWAKTAAIAAVTAMLAVTGCSRAPSGGGGDTLEFFLNMGADTPQHKVMTELIDTYEQQKGVTINVTQASTDYEDQMKVRLAAGNVPDLFSTHGWSLLRYSKFLEPLTDQPWAKDVNPALDSAMRDADGNIFAFPGETDVAGLLYNADVLSGAGVDPSKVTTWDDFDAAAKAVADKGKTPIYSSGKSQGPAGHIADYLAIDAYTRPELDQLKAGTFVTEPYTGLLTRVETWRKNGWFNKDYTSASQDDMARALADGATGFEFMQTSVLSQALTYNPDAKIGFLPLPPTTGDKPYLVGGEGIDSFGVSKTSTHKQQALDFLTFLSQQDNAAKLAEATASAPGLKSVKVDFGPLASSFETYVTPGTTPVQAYFDRVYLPNGMWNTMVATTDSVISGQGSVNAAVDQMKRQFETLFGQQ</sequence>
<keyword evidence="2" id="KW-0732">Signal</keyword>
<dbReference type="EMBL" id="AP012204">
    <property type="protein sequence ID" value="BAK34533.1"/>
    <property type="molecule type" value="Genomic_DNA"/>
</dbReference>
<keyword evidence="3" id="KW-0472">Membrane</keyword>
<accession>F5XQN3</accession>
<name>F5XQN3_MICPN</name>
<protein>
    <submittedName>
        <fullName evidence="6">Putative ABC transporter substrate-binding protein</fullName>
    </submittedName>
</protein>
<dbReference type="RefSeq" id="WP_013862416.1">
    <property type="nucleotide sequence ID" value="NC_015635.1"/>
</dbReference>
<dbReference type="Gene3D" id="3.40.190.10">
    <property type="entry name" value="Periplasmic binding protein-like II"/>
    <property type="match status" value="2"/>
</dbReference>
<proteinExistence type="predicted"/>